<dbReference type="GO" id="GO:0009097">
    <property type="term" value="P:isoleucine biosynthetic process"/>
    <property type="evidence" value="ECO:0007669"/>
    <property type="project" value="UniProtKB-UniRule"/>
</dbReference>
<feature type="binding site" evidence="7">
    <location>
        <position position="40"/>
    </location>
    <ligand>
        <name>Mg(2+)</name>
        <dbReference type="ChEBI" id="CHEBI:18420"/>
        <label>1</label>
    </ligand>
</feature>
<dbReference type="GO" id="GO:0016853">
    <property type="term" value="F:isomerase activity"/>
    <property type="evidence" value="ECO:0007669"/>
    <property type="project" value="UniProtKB-KW"/>
</dbReference>
<keyword evidence="7" id="KW-0460">Magnesium</keyword>
<evidence type="ECO:0000256" key="1">
    <source>
        <dbReference type="ARBA" id="ARBA00001946"/>
    </source>
</evidence>
<evidence type="ECO:0000256" key="5">
    <source>
        <dbReference type="ARBA" id="ARBA00022605"/>
    </source>
</evidence>
<feature type="binding site" evidence="7">
    <location>
        <position position="72"/>
    </location>
    <ligand>
        <name>Mg(2+)</name>
        <dbReference type="ChEBI" id="CHEBI:18420"/>
        <label>2</label>
    </ligand>
</feature>
<evidence type="ECO:0000313" key="9">
    <source>
        <dbReference type="EMBL" id="RLE48811.1"/>
    </source>
</evidence>
<keyword evidence="5 7" id="KW-0028">Amino-acid biosynthesis</keyword>
<name>A0A497EPE3_9CREN</name>
<proteinExistence type="inferred from homology"/>
<evidence type="ECO:0000313" key="10">
    <source>
        <dbReference type="Proteomes" id="UP000278475"/>
    </source>
</evidence>
<keyword evidence="6 7" id="KW-0100">Branched-chain amino acid biosynthesis</keyword>
<feature type="binding site" evidence="7">
    <location>
        <position position="97"/>
    </location>
    <ligand>
        <name>substrate</name>
    </ligand>
</feature>
<dbReference type="PROSITE" id="PS51851">
    <property type="entry name" value="KARI_C"/>
    <property type="match status" value="1"/>
</dbReference>
<comment type="caution">
    <text evidence="9">The sequence shown here is derived from an EMBL/GenBank/DDBJ whole genome shotgun (WGS) entry which is preliminary data.</text>
</comment>
<feature type="binding site" evidence="7">
    <location>
        <position position="36"/>
    </location>
    <ligand>
        <name>Mg(2+)</name>
        <dbReference type="ChEBI" id="CHEBI:18420"/>
        <label>1</label>
    </ligand>
</feature>
<dbReference type="Proteomes" id="UP000278475">
    <property type="component" value="Unassembled WGS sequence"/>
</dbReference>
<evidence type="ECO:0000256" key="3">
    <source>
        <dbReference type="ARBA" id="ARBA00004885"/>
    </source>
</evidence>
<feature type="domain" description="KARI C-terminal knotted" evidence="8">
    <location>
        <begin position="28"/>
        <end position="173"/>
    </location>
</feature>
<dbReference type="Gene3D" id="1.10.1040.10">
    <property type="entry name" value="N-(1-d-carboxylethyl)-l-norvaline Dehydrogenase, domain 2"/>
    <property type="match status" value="1"/>
</dbReference>
<organism evidence="9 10">
    <name type="scientific">Thermoproteota archaeon</name>
    <dbReference type="NCBI Taxonomy" id="2056631"/>
    <lineage>
        <taxon>Archaea</taxon>
        <taxon>Thermoproteota</taxon>
    </lineage>
</organism>
<gene>
    <name evidence="9" type="ORF">DRJ31_06450</name>
</gene>
<dbReference type="InterPro" id="IPR013328">
    <property type="entry name" value="6PGD_dom2"/>
</dbReference>
<evidence type="ECO:0000256" key="4">
    <source>
        <dbReference type="ARBA" id="ARBA00010318"/>
    </source>
</evidence>
<keyword evidence="7" id="KW-0479">Metal-binding</keyword>
<dbReference type="EMBL" id="QMQV01000058">
    <property type="protein sequence ID" value="RLE48811.1"/>
    <property type="molecule type" value="Genomic_DNA"/>
</dbReference>
<comment type="pathway">
    <text evidence="2">Amino-acid biosynthesis; L-valine biosynthesis; L-valine from pyruvate: step 2/4.</text>
</comment>
<evidence type="ECO:0000256" key="6">
    <source>
        <dbReference type="ARBA" id="ARBA00023304"/>
    </source>
</evidence>
<dbReference type="UniPathway" id="UPA00049">
    <property type="reaction ID" value="UER00060"/>
</dbReference>
<feature type="binding site" evidence="7">
    <location>
        <position position="36"/>
    </location>
    <ligand>
        <name>Mg(2+)</name>
        <dbReference type="ChEBI" id="CHEBI:18420"/>
        <label>2</label>
    </ligand>
</feature>
<dbReference type="PANTHER" id="PTHR21371">
    <property type="entry name" value="KETOL-ACID REDUCTOISOMERASE, MITOCHONDRIAL"/>
    <property type="match status" value="1"/>
</dbReference>
<accession>A0A497EPE3</accession>
<dbReference type="InterPro" id="IPR000506">
    <property type="entry name" value="KARI_C"/>
</dbReference>
<sequence length="173" mass="19135">DYTGNAKKIALAIAKGIGSTRVGVIETTFREETETDLIGEQVVLVGGLMELIKKGFEVLVERGYQPEVAYFEVCNEAKLIMDLIYEGGMEKMLKSVSDTAKYGGLVYGPKALDDKVKENMHRVADNVVSGSFAKEWLEESAKGAPRLKELMSKMLDHPLEKTGKTLREMMGLK</sequence>
<comment type="cofactor">
    <cofactor evidence="1">
        <name>Mg(2+)</name>
        <dbReference type="ChEBI" id="CHEBI:18420"/>
    </cofactor>
</comment>
<keyword evidence="7" id="KW-0560">Oxidoreductase</keyword>
<dbReference type="PANTHER" id="PTHR21371:SF1">
    <property type="entry name" value="KETOL-ACID REDUCTOISOMERASE, MITOCHONDRIAL"/>
    <property type="match status" value="1"/>
</dbReference>
<dbReference type="GO" id="GO:0009099">
    <property type="term" value="P:L-valine biosynthetic process"/>
    <property type="evidence" value="ECO:0007669"/>
    <property type="project" value="UniProtKB-UniRule"/>
</dbReference>
<protein>
    <submittedName>
        <fullName evidence="9">Ketol-acid reductoisomerase</fullName>
    </submittedName>
</protein>
<evidence type="ECO:0000256" key="2">
    <source>
        <dbReference type="ARBA" id="ARBA00004864"/>
    </source>
</evidence>
<dbReference type="GO" id="GO:0004455">
    <property type="term" value="F:ketol-acid reductoisomerase activity"/>
    <property type="evidence" value="ECO:0007669"/>
    <property type="project" value="UniProtKB-UniRule"/>
</dbReference>
<feature type="binding site" evidence="7">
    <location>
        <position position="76"/>
    </location>
    <ligand>
        <name>Mg(2+)</name>
        <dbReference type="ChEBI" id="CHEBI:18420"/>
        <label>2</label>
    </ligand>
</feature>
<evidence type="ECO:0000259" key="8">
    <source>
        <dbReference type="PROSITE" id="PS51851"/>
    </source>
</evidence>
<dbReference type="InterPro" id="IPR013023">
    <property type="entry name" value="KARI"/>
</dbReference>
<dbReference type="SUPFAM" id="SSF48179">
    <property type="entry name" value="6-phosphogluconate dehydrogenase C-terminal domain-like"/>
    <property type="match status" value="1"/>
</dbReference>
<dbReference type="Pfam" id="PF01450">
    <property type="entry name" value="KARI_C"/>
    <property type="match status" value="1"/>
</dbReference>
<dbReference type="InterPro" id="IPR008927">
    <property type="entry name" value="6-PGluconate_DH-like_C_sf"/>
</dbReference>
<evidence type="ECO:0000256" key="7">
    <source>
        <dbReference type="PROSITE-ProRule" id="PRU01198"/>
    </source>
</evidence>
<comment type="pathway">
    <text evidence="3">Amino-acid biosynthesis; L-isoleucine biosynthesis; L-isoleucine from 2-oxobutanoate: step 2/4.</text>
</comment>
<feature type="non-terminal residue" evidence="9">
    <location>
        <position position="1"/>
    </location>
</feature>
<comment type="similarity">
    <text evidence="4 7">Belongs to the ketol-acid reductoisomerase family.</text>
</comment>
<dbReference type="AlphaFoldDB" id="A0A497EPE3"/>
<reference evidence="9 10" key="1">
    <citation type="submission" date="2018-06" db="EMBL/GenBank/DDBJ databases">
        <title>Extensive metabolic versatility and redundancy in microbially diverse, dynamic hydrothermal sediments.</title>
        <authorList>
            <person name="Dombrowski N."/>
            <person name="Teske A."/>
            <person name="Baker B.J."/>
        </authorList>
    </citation>
    <scope>NUCLEOTIDE SEQUENCE [LARGE SCALE GENOMIC DNA]</scope>
    <source>
        <strain evidence="9">B66_G16</strain>
    </source>
</reference>
<dbReference type="GO" id="GO:0046872">
    <property type="term" value="F:metal ion binding"/>
    <property type="evidence" value="ECO:0007669"/>
    <property type="project" value="UniProtKB-UniRule"/>
</dbReference>
<dbReference type="UniPathway" id="UPA00047">
    <property type="reaction ID" value="UER00056"/>
</dbReference>